<evidence type="ECO:0000256" key="1">
    <source>
        <dbReference type="ARBA" id="ARBA00001971"/>
    </source>
</evidence>
<comment type="subcellular location">
    <subcellularLocation>
        <location evidence="2">Membrane</location>
    </subcellularLocation>
</comment>
<dbReference type="PANTHER" id="PTHR46300">
    <property type="entry name" value="P450, PUTATIVE (EUROFUNG)-RELATED-RELATED"/>
    <property type="match status" value="1"/>
</dbReference>
<dbReference type="OMA" id="MMADDEY"/>
<dbReference type="OrthoDB" id="2789670at2759"/>
<evidence type="ECO:0000256" key="9">
    <source>
        <dbReference type="ARBA" id="ARBA00023002"/>
    </source>
</evidence>
<comment type="pathway">
    <text evidence="3">Secondary metabolite biosynthesis.</text>
</comment>
<protein>
    <recommendedName>
        <fullName evidence="15">Cytochrome P450</fullName>
    </recommendedName>
</protein>
<dbReference type="InterPro" id="IPR050364">
    <property type="entry name" value="Cytochrome_P450_fung"/>
</dbReference>
<dbReference type="AlphaFoldDB" id="A0A060T164"/>
<evidence type="ECO:0000256" key="10">
    <source>
        <dbReference type="ARBA" id="ARBA00023004"/>
    </source>
</evidence>
<name>A0A060T164_PYCCI</name>
<dbReference type="GO" id="GO:0020037">
    <property type="term" value="F:heme binding"/>
    <property type="evidence" value="ECO:0007669"/>
    <property type="project" value="InterPro"/>
</dbReference>
<accession>A0A060T164</accession>
<evidence type="ECO:0000313" key="14">
    <source>
        <dbReference type="Proteomes" id="UP000029665"/>
    </source>
</evidence>
<dbReference type="PANTHER" id="PTHR46300:SF2">
    <property type="entry name" value="CYTOCHROME P450 MONOOXYGENASE ALNH-RELATED"/>
    <property type="match status" value="1"/>
</dbReference>
<dbReference type="GO" id="GO:0016020">
    <property type="term" value="C:membrane"/>
    <property type="evidence" value="ECO:0007669"/>
    <property type="project" value="UniProtKB-SubCell"/>
</dbReference>
<evidence type="ECO:0000256" key="12">
    <source>
        <dbReference type="ARBA" id="ARBA00023136"/>
    </source>
</evidence>
<evidence type="ECO:0000313" key="13">
    <source>
        <dbReference type="EMBL" id="CDO78259.1"/>
    </source>
</evidence>
<evidence type="ECO:0008006" key="15">
    <source>
        <dbReference type="Google" id="ProtNLM"/>
    </source>
</evidence>
<dbReference type="SUPFAM" id="SSF48264">
    <property type="entry name" value="Cytochrome P450"/>
    <property type="match status" value="1"/>
</dbReference>
<evidence type="ECO:0000256" key="7">
    <source>
        <dbReference type="ARBA" id="ARBA00022723"/>
    </source>
</evidence>
<evidence type="ECO:0000256" key="8">
    <source>
        <dbReference type="ARBA" id="ARBA00022989"/>
    </source>
</evidence>
<dbReference type="HOGENOM" id="CLU_001570_20_0_1"/>
<reference evidence="13" key="1">
    <citation type="submission" date="2014-01" db="EMBL/GenBank/DDBJ databases">
        <title>The genome of the white-rot fungus Pycnoporus cinnabarinus: a basidiomycete model with a versatile arsenal for lignocellulosic biomass breakdown.</title>
        <authorList>
            <person name="Levasseur A."/>
            <person name="Lomascolo A."/>
            <person name="Ruiz-Duenas F.J."/>
            <person name="Uzan E."/>
            <person name="Piumi F."/>
            <person name="Kues U."/>
            <person name="Ram A.F.J."/>
            <person name="Murat C."/>
            <person name="Haon M."/>
            <person name="Benoit I."/>
            <person name="Arfi Y."/>
            <person name="Chevret D."/>
            <person name="Drula E."/>
            <person name="Kwon M.J."/>
            <person name="Gouret P."/>
            <person name="Lesage-Meessen L."/>
            <person name="Lombard V."/>
            <person name="Mariette J."/>
            <person name="Noirot C."/>
            <person name="Park J."/>
            <person name="Patyshakuliyeva A."/>
            <person name="Wieneger R.A.B."/>
            <person name="Wosten H.A.B."/>
            <person name="Martin F."/>
            <person name="Coutinho P.M."/>
            <person name="de Vries R."/>
            <person name="Martinez A.T."/>
            <person name="Klopp C."/>
            <person name="Pontarotti P."/>
            <person name="Henrissat B."/>
            <person name="Record E."/>
        </authorList>
    </citation>
    <scope>NUCLEOTIDE SEQUENCE [LARGE SCALE GENOMIC DNA]</scope>
    <source>
        <strain evidence="13">BRFM137</strain>
    </source>
</reference>
<sequence length="201" mass="21902">MSTRLLGQDLQIPEGLDLDEFVKNCCGVVYSAGADTTAAALRNFTLAMMVYPDVQRKAQEELDHVVGRDRLPTFDDRARLSYTSKIMKESLRWKAVSPLGVPHATLDEDEYHGASIPSGTTVLANIICPGRFFAEDSLFLTIASMLHIFSIAPPEGASAEDILRGVKWSSGLVSHPTTFPLKLTPRFEGAPSIVHAAQSTI</sequence>
<dbReference type="InterPro" id="IPR036396">
    <property type="entry name" value="Cyt_P450_sf"/>
</dbReference>
<dbReference type="GO" id="GO:0005506">
    <property type="term" value="F:iron ion binding"/>
    <property type="evidence" value="ECO:0007669"/>
    <property type="project" value="InterPro"/>
</dbReference>
<dbReference type="GO" id="GO:0016705">
    <property type="term" value="F:oxidoreductase activity, acting on paired donors, with incorporation or reduction of molecular oxygen"/>
    <property type="evidence" value="ECO:0007669"/>
    <property type="project" value="InterPro"/>
</dbReference>
<evidence type="ECO:0000256" key="2">
    <source>
        <dbReference type="ARBA" id="ARBA00004370"/>
    </source>
</evidence>
<comment type="cofactor">
    <cofactor evidence="1">
        <name>heme</name>
        <dbReference type="ChEBI" id="CHEBI:30413"/>
    </cofactor>
</comment>
<comment type="caution">
    <text evidence="13">The sequence shown here is derived from an EMBL/GenBank/DDBJ whole genome shotgun (WGS) entry which is preliminary data.</text>
</comment>
<evidence type="ECO:0000256" key="5">
    <source>
        <dbReference type="ARBA" id="ARBA00022617"/>
    </source>
</evidence>
<dbReference type="Pfam" id="PF00067">
    <property type="entry name" value="p450"/>
    <property type="match status" value="1"/>
</dbReference>
<keyword evidence="14" id="KW-1185">Reference proteome</keyword>
<dbReference type="STRING" id="5643.A0A060T164"/>
<keyword evidence="9" id="KW-0560">Oxidoreductase</keyword>
<keyword evidence="11" id="KW-0503">Monooxygenase</keyword>
<dbReference type="InterPro" id="IPR001128">
    <property type="entry name" value="Cyt_P450"/>
</dbReference>
<evidence type="ECO:0000256" key="11">
    <source>
        <dbReference type="ARBA" id="ARBA00023033"/>
    </source>
</evidence>
<dbReference type="InterPro" id="IPR002401">
    <property type="entry name" value="Cyt_P450_E_grp-I"/>
</dbReference>
<evidence type="ECO:0000256" key="3">
    <source>
        <dbReference type="ARBA" id="ARBA00005179"/>
    </source>
</evidence>
<keyword evidence="7" id="KW-0479">Metal-binding</keyword>
<keyword evidence="8" id="KW-1133">Transmembrane helix</keyword>
<keyword evidence="10" id="KW-0408">Iron</keyword>
<dbReference type="GO" id="GO:0004497">
    <property type="term" value="F:monooxygenase activity"/>
    <property type="evidence" value="ECO:0007669"/>
    <property type="project" value="UniProtKB-KW"/>
</dbReference>
<evidence type="ECO:0000256" key="6">
    <source>
        <dbReference type="ARBA" id="ARBA00022692"/>
    </source>
</evidence>
<proteinExistence type="inferred from homology"/>
<dbReference type="EMBL" id="CCBP010000769">
    <property type="protein sequence ID" value="CDO78259.1"/>
    <property type="molecule type" value="Genomic_DNA"/>
</dbReference>
<keyword evidence="12" id="KW-0472">Membrane</keyword>
<evidence type="ECO:0000256" key="4">
    <source>
        <dbReference type="ARBA" id="ARBA00010617"/>
    </source>
</evidence>
<dbReference type="Gene3D" id="1.10.630.10">
    <property type="entry name" value="Cytochrome P450"/>
    <property type="match status" value="2"/>
</dbReference>
<gene>
    <name evidence="13" type="ORF">BN946_scf184491.g4</name>
</gene>
<keyword evidence="5" id="KW-0349">Heme</keyword>
<dbReference type="PRINTS" id="PR00463">
    <property type="entry name" value="EP450I"/>
</dbReference>
<organism evidence="13 14">
    <name type="scientific">Pycnoporus cinnabarinus</name>
    <name type="common">Cinnabar-red polypore</name>
    <name type="synonym">Trametes cinnabarina</name>
    <dbReference type="NCBI Taxonomy" id="5643"/>
    <lineage>
        <taxon>Eukaryota</taxon>
        <taxon>Fungi</taxon>
        <taxon>Dikarya</taxon>
        <taxon>Basidiomycota</taxon>
        <taxon>Agaricomycotina</taxon>
        <taxon>Agaricomycetes</taxon>
        <taxon>Polyporales</taxon>
        <taxon>Polyporaceae</taxon>
        <taxon>Trametes</taxon>
    </lineage>
</organism>
<comment type="similarity">
    <text evidence="4">Belongs to the cytochrome P450 family.</text>
</comment>
<keyword evidence="6" id="KW-0812">Transmembrane</keyword>
<dbReference type="Proteomes" id="UP000029665">
    <property type="component" value="Unassembled WGS sequence"/>
</dbReference>